<dbReference type="EMBL" id="APNK01000008">
    <property type="protein sequence ID" value="KEZ77905.1"/>
    <property type="molecule type" value="Genomic_DNA"/>
</dbReference>
<protein>
    <submittedName>
        <fullName evidence="2">Polyhydroxyalkanoate synthase</fullName>
    </submittedName>
</protein>
<dbReference type="STRING" id="1304275.C41B8_07657"/>
<dbReference type="Proteomes" id="UP000028302">
    <property type="component" value="Unassembled WGS sequence"/>
</dbReference>
<dbReference type="InterPro" id="IPR000073">
    <property type="entry name" value="AB_hydrolase_1"/>
</dbReference>
<dbReference type="Pfam" id="PF00561">
    <property type="entry name" value="Abhydrolase_1"/>
    <property type="match status" value="1"/>
</dbReference>
<dbReference type="InterPro" id="IPR051321">
    <property type="entry name" value="PHA/PHB_synthase"/>
</dbReference>
<comment type="caution">
    <text evidence="2">The sequence shown here is derived from an EMBL/GenBank/DDBJ whole genome shotgun (WGS) entry which is preliminary data.</text>
</comment>
<dbReference type="InterPro" id="IPR029058">
    <property type="entry name" value="AB_hydrolase_fold"/>
</dbReference>
<evidence type="ECO:0000259" key="1">
    <source>
        <dbReference type="Pfam" id="PF00561"/>
    </source>
</evidence>
<keyword evidence="3" id="KW-1185">Reference proteome</keyword>
<sequence>MKNDLARRLFGGRALPSPGAAEFEVIHRRAGVSVRYYAPAGAPDSRPQPRTPLVLVPPLAADIQIYDRRNQHSLVAYLSARGFDLYLIDWGWPTRADDRRHLSDYFAALLPEMLNRVRFHSGRRRLSLHGWRLGGLLALCYAAVSPADDVAGLVLLDTCIDYAVEPAPDRPRDRLRRQAGRWRRLAGLRASQLPVSALHMPSWLQSIARHAVLGSTQPPDDDALRSRAYPGGVVADVIDHLWTDNALAAGRLPAANAGARLADVKVPILFIADADHPACSPVCGDRLAAVVGSQRVEREWTHGDPQHPACGALMARRSWSRLADWLIALDAEP</sequence>
<organism evidence="2 3">
    <name type="scientific">Salinisphaera hydrothermalis (strain C41B8)</name>
    <dbReference type="NCBI Taxonomy" id="1304275"/>
    <lineage>
        <taxon>Bacteria</taxon>
        <taxon>Pseudomonadati</taxon>
        <taxon>Pseudomonadota</taxon>
        <taxon>Gammaproteobacteria</taxon>
        <taxon>Salinisphaerales</taxon>
        <taxon>Salinisphaeraceae</taxon>
        <taxon>Salinisphaera</taxon>
    </lineage>
</organism>
<evidence type="ECO:0000313" key="3">
    <source>
        <dbReference type="Proteomes" id="UP000028302"/>
    </source>
</evidence>
<proteinExistence type="predicted"/>
<accession>A0A084IMH1</accession>
<evidence type="ECO:0000313" key="2">
    <source>
        <dbReference type="EMBL" id="KEZ77905.1"/>
    </source>
</evidence>
<dbReference type="SUPFAM" id="SSF53474">
    <property type="entry name" value="alpha/beta-Hydrolases"/>
    <property type="match status" value="1"/>
</dbReference>
<reference evidence="2 3" key="1">
    <citation type="submission" date="2013-03" db="EMBL/GenBank/DDBJ databases">
        <title>Salinisphaera hydrothermalis C41B8 Genome Sequencing.</title>
        <authorList>
            <person name="Li C."/>
            <person name="Lai Q."/>
            <person name="Shao Z."/>
        </authorList>
    </citation>
    <scope>NUCLEOTIDE SEQUENCE [LARGE SCALE GENOMIC DNA]</scope>
    <source>
        <strain evidence="2 3">C41B8</strain>
    </source>
</reference>
<dbReference type="PANTHER" id="PTHR36837:SF2">
    <property type="entry name" value="POLY(3-HYDROXYALKANOATE) POLYMERASE SUBUNIT PHAC"/>
    <property type="match status" value="1"/>
</dbReference>
<name>A0A084IMH1_SALHC</name>
<dbReference type="AlphaFoldDB" id="A0A084IMH1"/>
<dbReference type="RefSeq" id="WP_198025114.1">
    <property type="nucleotide sequence ID" value="NZ_APNK01000008.1"/>
</dbReference>
<gene>
    <name evidence="2" type="ORF">C41B8_07657</name>
</gene>
<feature type="domain" description="AB hydrolase-1" evidence="1">
    <location>
        <begin position="52"/>
        <end position="170"/>
    </location>
</feature>
<dbReference type="Gene3D" id="3.40.50.1820">
    <property type="entry name" value="alpha/beta hydrolase"/>
    <property type="match status" value="1"/>
</dbReference>
<dbReference type="eggNOG" id="COG3243">
    <property type="taxonomic scope" value="Bacteria"/>
</dbReference>
<dbReference type="PANTHER" id="PTHR36837">
    <property type="entry name" value="POLY(3-HYDROXYALKANOATE) POLYMERASE SUBUNIT PHAC"/>
    <property type="match status" value="1"/>
</dbReference>